<evidence type="ECO:0000313" key="2">
    <source>
        <dbReference type="Proteomes" id="UP001324287"/>
    </source>
</evidence>
<dbReference type="Proteomes" id="UP001324287">
    <property type="component" value="Chromosome"/>
</dbReference>
<reference evidence="1 2" key="1">
    <citation type="submission" date="2023-12" db="EMBL/GenBank/DDBJ databases">
        <title>Blastococcus brunescens sp. nov., an actonobacterium isolated from sandstone collected in sahara desert.</title>
        <authorList>
            <person name="Gtari M."/>
            <person name="Ghodhbane F."/>
        </authorList>
    </citation>
    <scope>NUCLEOTIDE SEQUENCE [LARGE SCALE GENOMIC DNA]</scope>
    <source>
        <strain evidence="1 2">BMG 8361</strain>
    </source>
</reference>
<dbReference type="EMBL" id="CP141261">
    <property type="protein sequence ID" value="WRL63999.1"/>
    <property type="molecule type" value="Genomic_DNA"/>
</dbReference>
<proteinExistence type="predicted"/>
<name>A0ABZ1AZL5_9ACTN</name>
<dbReference type="RefSeq" id="WP_324275329.1">
    <property type="nucleotide sequence ID" value="NZ_CP141261.1"/>
</dbReference>
<protein>
    <submittedName>
        <fullName evidence="1">Uncharacterized protein</fullName>
    </submittedName>
</protein>
<sequence length="42" mass="4217">MILSVVVLGGLAVLITGLQAWPAVGGCLADQSLLTLAVGLPW</sequence>
<accession>A0ABZ1AZL5</accession>
<organism evidence="1 2">
    <name type="scientific">Blastococcus brunescens</name>
    <dbReference type="NCBI Taxonomy" id="1564165"/>
    <lineage>
        <taxon>Bacteria</taxon>
        <taxon>Bacillati</taxon>
        <taxon>Actinomycetota</taxon>
        <taxon>Actinomycetes</taxon>
        <taxon>Geodermatophilales</taxon>
        <taxon>Geodermatophilaceae</taxon>
        <taxon>Blastococcus</taxon>
    </lineage>
</organism>
<gene>
    <name evidence="1" type="ORF">U6N30_31145</name>
</gene>
<keyword evidence="2" id="KW-1185">Reference proteome</keyword>
<evidence type="ECO:0000313" key="1">
    <source>
        <dbReference type="EMBL" id="WRL63999.1"/>
    </source>
</evidence>